<feature type="non-terminal residue" evidence="2">
    <location>
        <position position="88"/>
    </location>
</feature>
<accession>A0A327JS18</accession>
<keyword evidence="3" id="KW-1185">Reference proteome</keyword>
<protein>
    <recommendedName>
        <fullName evidence="4">DUF2946 domain-containing protein</fullName>
    </recommendedName>
</protein>
<feature type="signal peptide" evidence="1">
    <location>
        <begin position="1"/>
        <end position="23"/>
    </location>
</feature>
<feature type="chain" id="PRO_5016271318" description="DUF2946 domain-containing protein" evidence="1">
    <location>
        <begin position="24"/>
        <end position="88"/>
    </location>
</feature>
<evidence type="ECO:0008006" key="4">
    <source>
        <dbReference type="Google" id="ProtNLM"/>
    </source>
</evidence>
<proteinExistence type="predicted"/>
<dbReference type="EMBL" id="NPEU01000813">
    <property type="protein sequence ID" value="RAI27682.1"/>
    <property type="molecule type" value="Genomic_DNA"/>
</dbReference>
<dbReference type="Proteomes" id="UP000248863">
    <property type="component" value="Unassembled WGS sequence"/>
</dbReference>
<evidence type="ECO:0000313" key="3">
    <source>
        <dbReference type="Proteomes" id="UP000248863"/>
    </source>
</evidence>
<gene>
    <name evidence="2" type="ORF">CH338_29870</name>
</gene>
<keyword evidence="1" id="KW-0732">Signal</keyword>
<name>A0A327JS18_9BRAD</name>
<comment type="caution">
    <text evidence="2">The sequence shown here is derived from an EMBL/GenBank/DDBJ whole genome shotgun (WGS) entry which is preliminary data.</text>
</comment>
<evidence type="ECO:0000313" key="2">
    <source>
        <dbReference type="EMBL" id="RAI27682.1"/>
    </source>
</evidence>
<evidence type="ECO:0000256" key="1">
    <source>
        <dbReference type="SAM" id="SignalP"/>
    </source>
</evidence>
<organism evidence="2 3">
    <name type="scientific">Rhodoplanes elegans</name>
    <dbReference type="NCBI Taxonomy" id="29408"/>
    <lineage>
        <taxon>Bacteria</taxon>
        <taxon>Pseudomonadati</taxon>
        <taxon>Pseudomonadota</taxon>
        <taxon>Alphaproteobacteria</taxon>
        <taxon>Hyphomicrobiales</taxon>
        <taxon>Nitrobacteraceae</taxon>
        <taxon>Rhodoplanes</taxon>
    </lineage>
</organism>
<reference evidence="2 3" key="1">
    <citation type="submission" date="2017-07" db="EMBL/GenBank/DDBJ databases">
        <title>Draft Genome Sequences of Select Purple Nonsulfur Bacteria.</title>
        <authorList>
            <person name="Lasarre B."/>
            <person name="Mckinlay J.B."/>
        </authorList>
    </citation>
    <scope>NUCLEOTIDE SEQUENCE [LARGE SCALE GENOMIC DNA]</scope>
    <source>
        <strain evidence="2 3">DSM 11907</strain>
    </source>
</reference>
<dbReference type="AlphaFoldDB" id="A0A327JS18"/>
<sequence length="88" mass="8512">MVRRLRHPALKRAVGLLAAYALALQMLLAGMVATEMAAAGDGAAALCFGTAGAADTTGVDGAGTSAPAGAPHTHPPCAVCAFASLAPP</sequence>